<reference evidence="2" key="1">
    <citation type="journal article" date="2015" name="Nature">
        <title>Complex archaea that bridge the gap between prokaryotes and eukaryotes.</title>
        <authorList>
            <person name="Spang A."/>
            <person name="Saw J.H."/>
            <person name="Jorgensen S.L."/>
            <person name="Zaremba-Niedzwiedzka K."/>
            <person name="Martijn J."/>
            <person name="Lind A.E."/>
            <person name="van Eijk R."/>
            <person name="Schleper C."/>
            <person name="Guy L."/>
            <person name="Ettema T.J."/>
        </authorList>
    </citation>
    <scope>NUCLEOTIDE SEQUENCE</scope>
</reference>
<evidence type="ECO:0000313" key="2">
    <source>
        <dbReference type="EMBL" id="KKM01857.1"/>
    </source>
</evidence>
<organism evidence="2">
    <name type="scientific">marine sediment metagenome</name>
    <dbReference type="NCBI Taxonomy" id="412755"/>
    <lineage>
        <taxon>unclassified sequences</taxon>
        <taxon>metagenomes</taxon>
        <taxon>ecological metagenomes</taxon>
    </lineage>
</organism>
<comment type="caution">
    <text evidence="2">The sequence shown here is derived from an EMBL/GenBank/DDBJ whole genome shotgun (WGS) entry which is preliminary data.</text>
</comment>
<name>A0A0F9HFC3_9ZZZZ</name>
<feature type="compositionally biased region" description="Basic and acidic residues" evidence="1">
    <location>
        <begin position="12"/>
        <end position="26"/>
    </location>
</feature>
<sequence>MKRRTVTMTKLPMDKKTPDMDKETPKKDRMAFSLHLTELRRRLFVIVVDTGGVPGEF</sequence>
<accession>A0A0F9HFC3</accession>
<evidence type="ECO:0000256" key="1">
    <source>
        <dbReference type="SAM" id="MobiDB-lite"/>
    </source>
</evidence>
<proteinExistence type="predicted"/>
<feature type="region of interest" description="Disordered" evidence="1">
    <location>
        <begin position="1"/>
        <end position="26"/>
    </location>
</feature>
<protein>
    <submittedName>
        <fullName evidence="2">Uncharacterized protein</fullName>
    </submittedName>
</protein>
<dbReference type="AlphaFoldDB" id="A0A0F9HFC3"/>
<dbReference type="EMBL" id="LAZR01017083">
    <property type="protein sequence ID" value="KKM01857.1"/>
    <property type="molecule type" value="Genomic_DNA"/>
</dbReference>
<gene>
    <name evidence="2" type="ORF">LCGC14_1790220</name>
</gene>